<dbReference type="GO" id="GO:0017056">
    <property type="term" value="F:structural constituent of nuclear pore"/>
    <property type="evidence" value="ECO:0007669"/>
    <property type="project" value="TreeGrafter"/>
</dbReference>
<name>A0A2P4TI78_BAMTH</name>
<gene>
    <name evidence="5" type="ORF">CIB84_000188</name>
</gene>
<dbReference type="PANTHER" id="PTHR31344">
    <property type="entry name" value="NUCLEAR PORE COMPLEX PROTEIN NUP205"/>
    <property type="match status" value="1"/>
</dbReference>
<evidence type="ECO:0000313" key="6">
    <source>
        <dbReference type="Proteomes" id="UP000237246"/>
    </source>
</evidence>
<dbReference type="Proteomes" id="UP000237246">
    <property type="component" value="Unassembled WGS sequence"/>
</dbReference>
<evidence type="ECO:0000256" key="4">
    <source>
        <dbReference type="ARBA" id="ARBA00023242"/>
    </source>
</evidence>
<protein>
    <recommendedName>
        <fullName evidence="7">Nuclear pore complex protein Nup205</fullName>
    </recommendedName>
</protein>
<feature type="non-terminal residue" evidence="5">
    <location>
        <position position="1"/>
    </location>
</feature>
<evidence type="ECO:0000256" key="3">
    <source>
        <dbReference type="ARBA" id="ARBA00022448"/>
    </source>
</evidence>
<evidence type="ECO:0000313" key="5">
    <source>
        <dbReference type="EMBL" id="POI36056.1"/>
    </source>
</evidence>
<keyword evidence="4" id="KW-0539">Nucleus</keyword>
<dbReference type="EMBL" id="PPHD01000069">
    <property type="protein sequence ID" value="POI36056.1"/>
    <property type="molecule type" value="Genomic_DNA"/>
</dbReference>
<dbReference type="InterPro" id="IPR021827">
    <property type="entry name" value="Nup186/Nup192/Nup205"/>
</dbReference>
<evidence type="ECO:0000256" key="2">
    <source>
        <dbReference type="ARBA" id="ARBA00005892"/>
    </source>
</evidence>
<reference evidence="5 6" key="1">
    <citation type="submission" date="2018-01" db="EMBL/GenBank/DDBJ databases">
        <title>Comparison of the Chinese Bamboo Partridge and Red Junglefowl genome sequences highlights the importance of demography in genome evolution.</title>
        <authorList>
            <person name="Tiley G.P."/>
            <person name="Kimball R.T."/>
            <person name="Braun E.L."/>
            <person name="Burleigh J.G."/>
        </authorList>
    </citation>
    <scope>NUCLEOTIDE SEQUENCE [LARGE SCALE GENOMIC DNA]</scope>
    <source>
        <strain evidence="5">RTK389</strain>
        <tissue evidence="5">Blood</tissue>
    </source>
</reference>
<dbReference type="GO" id="GO:0044611">
    <property type="term" value="C:nuclear pore inner ring"/>
    <property type="evidence" value="ECO:0007669"/>
    <property type="project" value="TreeGrafter"/>
</dbReference>
<dbReference type="PANTHER" id="PTHR31344:SF0">
    <property type="entry name" value="NUCLEAR PORE COMPLEX PROTEIN NUP205"/>
    <property type="match status" value="1"/>
</dbReference>
<dbReference type="GO" id="GO:0006999">
    <property type="term" value="P:nuclear pore organization"/>
    <property type="evidence" value="ECO:0007669"/>
    <property type="project" value="TreeGrafter"/>
</dbReference>
<dbReference type="OrthoDB" id="2019644at2759"/>
<proteinExistence type="inferred from homology"/>
<comment type="caution">
    <text evidence="5">The sequence shown here is derived from an EMBL/GenBank/DDBJ whole genome shotgun (WGS) entry which is preliminary data.</text>
</comment>
<sequence>PKNVQQHEKVQKASTEGVAIQGQQGTRLLPEQLIREAFILSDLFDIGELAAVELLLAGEHQQPHFPGLTRGLVAVLLYWDGKRCIANSLRILIQSRQGKTWTLELSQELVSMTTRFTDDLMEQGLTQKILTLVSQIDLNNEFDKLQRERGLGSEKHRKEVSDLIKECRQSLAESLFVWTCQSPLSKDDTLILISYLEKVTVEADGSLDSVNLSLLMALLYCFDVSFLEQGTEDREDLMHRLPLLAERQYIATIHTRLQESQPWKLPGLQATVRLAWALALRGISQLSDVTALAEFTEADEAMAELAIADNVFLFLTESVVGSENFYQEEFYIRKIHNLVTDFLALMPMKVKQLRNRADEDARMIHMSIQMGNDPPISLRRDLEHLMLLVSPIFFQIAELYRKDPFNLELALEYWCPSEPLQTSTIMGSYLGVAHQRPPQRQVVLSKFVRQMGDLLPSTIYIPYLKMLRGLASGPQCAHYCFSLLKVNGSSHVENIQGAGGSPVSWEHFFHSLMLYHEHLRKDLPSADSVQYRHLPLRGITQKEQDGLIAFLQLTTVIVNWSENARLALCEHPQWTPVVVILGLLQCSIPPVLKAELLETLTAFGKSPEIAASLWQSLEYTQILQTVRTPGQRQAIGIESYSVYDFSLFCDYLQWEVAEVVLEVFYKLLRDYEPQLEDFVDQYVELQGDEIIAYKPPGFNLMYHLLNESPMLELSLSLLEEGVKQLDTYAPFPGKKHLEKAVEHCLALLNLTLQKENLFMDLLRESHLSLIVTPLEQLLQGINPRTKKADHVVNIARYLYHGNSNPELAFESAKILCCISCNSNIQIKLVGDFTHDQSTSQKLMAGFVECLDNEDAEELINPDEGSENRSIKRFLYFVAHLIFFNQELEPEKKRARIHHETRIHILNLLITSLECSPPSLALYLLGYELKKPVSTTNLQDPGMNRKS</sequence>
<evidence type="ECO:0008006" key="7">
    <source>
        <dbReference type="Google" id="ProtNLM"/>
    </source>
</evidence>
<evidence type="ECO:0000256" key="1">
    <source>
        <dbReference type="ARBA" id="ARBA00004123"/>
    </source>
</evidence>
<keyword evidence="3" id="KW-0813">Transport</keyword>
<comment type="similarity">
    <text evidence="2">Belongs to the NUP186/NUP192/NUP205 family.</text>
</comment>
<organism evidence="5 6">
    <name type="scientific">Bambusicola thoracicus</name>
    <name type="common">Chinese bamboo-partridge</name>
    <name type="synonym">Perdix thoracica</name>
    <dbReference type="NCBI Taxonomy" id="9083"/>
    <lineage>
        <taxon>Eukaryota</taxon>
        <taxon>Metazoa</taxon>
        <taxon>Chordata</taxon>
        <taxon>Craniata</taxon>
        <taxon>Vertebrata</taxon>
        <taxon>Euteleostomi</taxon>
        <taxon>Archelosauria</taxon>
        <taxon>Archosauria</taxon>
        <taxon>Dinosauria</taxon>
        <taxon>Saurischia</taxon>
        <taxon>Theropoda</taxon>
        <taxon>Coelurosauria</taxon>
        <taxon>Aves</taxon>
        <taxon>Neognathae</taxon>
        <taxon>Galloanserae</taxon>
        <taxon>Galliformes</taxon>
        <taxon>Phasianidae</taxon>
        <taxon>Perdicinae</taxon>
        <taxon>Bambusicola</taxon>
    </lineage>
</organism>
<comment type="subcellular location">
    <subcellularLocation>
        <location evidence="1">Nucleus</location>
    </subcellularLocation>
</comment>
<accession>A0A2P4TI78</accession>
<dbReference type="AlphaFoldDB" id="A0A2P4TI78"/>
<dbReference type="Pfam" id="PF11894">
    <property type="entry name" value="Nup192"/>
    <property type="match status" value="2"/>
</dbReference>
<keyword evidence="6" id="KW-1185">Reference proteome</keyword>